<accession>A0A9P1CT98</accession>
<feature type="region of interest" description="Disordered" evidence="1">
    <location>
        <begin position="51"/>
        <end position="74"/>
    </location>
</feature>
<dbReference type="AlphaFoldDB" id="A0A9P1CT98"/>
<keyword evidence="4" id="KW-1185">Reference proteome</keyword>
<dbReference type="Proteomes" id="UP001152797">
    <property type="component" value="Unassembled WGS sequence"/>
</dbReference>
<evidence type="ECO:0000313" key="2">
    <source>
        <dbReference type="EMBL" id="CAI3997904.1"/>
    </source>
</evidence>
<evidence type="ECO:0000313" key="4">
    <source>
        <dbReference type="Proteomes" id="UP001152797"/>
    </source>
</evidence>
<comment type="caution">
    <text evidence="2">The sequence shown here is derived from an EMBL/GenBank/DDBJ whole genome shotgun (WGS) entry which is preliminary data.</text>
</comment>
<sequence length="74" mass="8094">MRLPIMQWPRPFTAHVTVAVSGHNIGLGFGSRKELRARAAHLALAIRAAASRTTQPSNPLEQLVEQARDVLPQS</sequence>
<gene>
    <name evidence="2" type="ORF">C1SCF055_LOCUS24242</name>
</gene>
<feature type="compositionally biased region" description="Polar residues" evidence="1">
    <location>
        <begin position="51"/>
        <end position="60"/>
    </location>
</feature>
<reference evidence="2" key="1">
    <citation type="submission" date="2022-10" db="EMBL/GenBank/DDBJ databases">
        <authorList>
            <person name="Chen Y."/>
            <person name="Dougan E. K."/>
            <person name="Chan C."/>
            <person name="Rhodes N."/>
            <person name="Thang M."/>
        </authorList>
    </citation>
    <scope>NUCLEOTIDE SEQUENCE</scope>
</reference>
<dbReference type="EMBL" id="CAMXCT010002391">
    <property type="protein sequence ID" value="CAI3997904.1"/>
    <property type="molecule type" value="Genomic_DNA"/>
</dbReference>
<evidence type="ECO:0000256" key="1">
    <source>
        <dbReference type="SAM" id="MobiDB-lite"/>
    </source>
</evidence>
<proteinExistence type="predicted"/>
<protein>
    <submittedName>
        <fullName evidence="2">Uncharacterized protein</fullName>
    </submittedName>
</protein>
<name>A0A9P1CT98_9DINO</name>
<evidence type="ECO:0000313" key="3">
    <source>
        <dbReference type="EMBL" id="CAL1151279.1"/>
    </source>
</evidence>
<reference evidence="3" key="2">
    <citation type="submission" date="2024-04" db="EMBL/GenBank/DDBJ databases">
        <authorList>
            <person name="Chen Y."/>
            <person name="Shah S."/>
            <person name="Dougan E. K."/>
            <person name="Thang M."/>
            <person name="Chan C."/>
        </authorList>
    </citation>
    <scope>NUCLEOTIDE SEQUENCE [LARGE SCALE GENOMIC DNA]</scope>
</reference>
<dbReference type="EMBL" id="CAMXCT030002391">
    <property type="protein sequence ID" value="CAL4785216.1"/>
    <property type="molecule type" value="Genomic_DNA"/>
</dbReference>
<organism evidence="2">
    <name type="scientific">Cladocopium goreaui</name>
    <dbReference type="NCBI Taxonomy" id="2562237"/>
    <lineage>
        <taxon>Eukaryota</taxon>
        <taxon>Sar</taxon>
        <taxon>Alveolata</taxon>
        <taxon>Dinophyceae</taxon>
        <taxon>Suessiales</taxon>
        <taxon>Symbiodiniaceae</taxon>
        <taxon>Cladocopium</taxon>
    </lineage>
</organism>
<dbReference type="EMBL" id="CAMXCT020002391">
    <property type="protein sequence ID" value="CAL1151279.1"/>
    <property type="molecule type" value="Genomic_DNA"/>
</dbReference>